<sequence length="47" mass="5470">MKTFDKFIYANCRVTGVLDEDTYLQILTRMIGVERDFALAARYAPRP</sequence>
<comment type="caution">
    <text evidence="1">The sequence shown here is derived from an EMBL/GenBank/DDBJ whole genome shotgun (WGS) entry which is preliminary data.</text>
</comment>
<dbReference type="EMBL" id="JBHTEY010000004">
    <property type="protein sequence ID" value="MFC7614420.1"/>
    <property type="molecule type" value="Genomic_DNA"/>
</dbReference>
<dbReference type="Proteomes" id="UP001596512">
    <property type="component" value="Unassembled WGS sequence"/>
</dbReference>
<reference evidence="2" key="1">
    <citation type="journal article" date="2019" name="Int. J. Syst. Evol. Microbiol.">
        <title>The Global Catalogue of Microorganisms (GCM) 10K type strain sequencing project: providing services to taxonomists for standard genome sequencing and annotation.</title>
        <authorList>
            <consortium name="The Broad Institute Genomics Platform"/>
            <consortium name="The Broad Institute Genome Sequencing Center for Infectious Disease"/>
            <person name="Wu L."/>
            <person name="Ma J."/>
        </authorList>
    </citation>
    <scope>NUCLEOTIDE SEQUENCE [LARGE SCALE GENOMIC DNA]</scope>
    <source>
        <strain evidence="2">JCM 17695</strain>
    </source>
</reference>
<accession>A0ABW2TKY2</accession>
<proteinExistence type="predicted"/>
<evidence type="ECO:0000313" key="2">
    <source>
        <dbReference type="Proteomes" id="UP001596512"/>
    </source>
</evidence>
<protein>
    <submittedName>
        <fullName evidence="1">Uncharacterized protein</fullName>
    </submittedName>
</protein>
<evidence type="ECO:0000313" key="1">
    <source>
        <dbReference type="EMBL" id="MFC7614420.1"/>
    </source>
</evidence>
<gene>
    <name evidence="1" type="ORF">ACFQV2_13700</name>
</gene>
<organism evidence="1 2">
    <name type="scientific">Actinokineospora soli</name>
    <dbReference type="NCBI Taxonomy" id="1048753"/>
    <lineage>
        <taxon>Bacteria</taxon>
        <taxon>Bacillati</taxon>
        <taxon>Actinomycetota</taxon>
        <taxon>Actinomycetes</taxon>
        <taxon>Pseudonocardiales</taxon>
        <taxon>Pseudonocardiaceae</taxon>
        <taxon>Actinokineospora</taxon>
    </lineage>
</organism>
<name>A0ABW2TKY2_9PSEU</name>
<keyword evidence="2" id="KW-1185">Reference proteome</keyword>